<dbReference type="OrthoDB" id="3210612at2"/>
<dbReference type="Proteomes" id="UP000001918">
    <property type="component" value="Chromosome"/>
</dbReference>
<dbReference type="STRING" id="471852.Tcur_3126"/>
<dbReference type="eggNOG" id="ENOG502Z8PZ">
    <property type="taxonomic scope" value="Bacteria"/>
</dbReference>
<name>D1A930_THECD</name>
<evidence type="ECO:0008006" key="4">
    <source>
        <dbReference type="Google" id="ProtNLM"/>
    </source>
</evidence>
<gene>
    <name evidence="2" type="ordered locus">Tcur_3126</name>
</gene>
<dbReference type="RefSeq" id="WP_012853452.1">
    <property type="nucleotide sequence ID" value="NC_013510.1"/>
</dbReference>
<dbReference type="KEGG" id="tcu:Tcur_3126"/>
<accession>D1A930</accession>
<dbReference type="AlphaFoldDB" id="D1A930"/>
<reference evidence="2 3" key="1">
    <citation type="journal article" date="2011" name="Stand. Genomic Sci.">
        <title>Complete genome sequence of Thermomonospora curvata type strain (B9).</title>
        <authorList>
            <person name="Chertkov O."/>
            <person name="Sikorski J."/>
            <person name="Nolan M."/>
            <person name="Lapidus A."/>
            <person name="Lucas S."/>
            <person name="Del Rio T.G."/>
            <person name="Tice H."/>
            <person name="Cheng J.F."/>
            <person name="Goodwin L."/>
            <person name="Pitluck S."/>
            <person name="Liolios K."/>
            <person name="Ivanova N."/>
            <person name="Mavromatis K."/>
            <person name="Mikhailova N."/>
            <person name="Ovchinnikova G."/>
            <person name="Pati A."/>
            <person name="Chen A."/>
            <person name="Palaniappan K."/>
            <person name="Djao O.D."/>
            <person name="Land M."/>
            <person name="Hauser L."/>
            <person name="Chang Y.J."/>
            <person name="Jeffries C.D."/>
            <person name="Brettin T."/>
            <person name="Han C."/>
            <person name="Detter J.C."/>
            <person name="Rohde M."/>
            <person name="Goker M."/>
            <person name="Woyke T."/>
            <person name="Bristow J."/>
            <person name="Eisen J.A."/>
            <person name="Markowitz V."/>
            <person name="Hugenholtz P."/>
            <person name="Klenk H.P."/>
            <person name="Kyrpides N.C."/>
        </authorList>
    </citation>
    <scope>NUCLEOTIDE SEQUENCE [LARGE SCALE GENOMIC DNA]</scope>
    <source>
        <strain evidence="3">ATCC 19995 / DSM 43183 / JCM 3096 / KCTC 9072 / NBRC 15933 / NCIMB 10081 / Henssen B9</strain>
    </source>
</reference>
<keyword evidence="3" id="KW-1185">Reference proteome</keyword>
<dbReference type="HOGENOM" id="CLU_045655_0_0_11"/>
<feature type="compositionally biased region" description="Gly residues" evidence="1">
    <location>
        <begin position="324"/>
        <end position="334"/>
    </location>
</feature>
<evidence type="ECO:0000256" key="1">
    <source>
        <dbReference type="SAM" id="MobiDB-lite"/>
    </source>
</evidence>
<proteinExistence type="predicted"/>
<dbReference type="EMBL" id="CP001738">
    <property type="protein sequence ID" value="ACY98668.1"/>
    <property type="molecule type" value="Genomic_DNA"/>
</dbReference>
<protein>
    <recommendedName>
        <fullName evidence="4">Expression regulator</fullName>
    </recommendedName>
</protein>
<evidence type="ECO:0000313" key="2">
    <source>
        <dbReference type="EMBL" id="ACY98668.1"/>
    </source>
</evidence>
<dbReference type="Pfam" id="PF18937">
    <property type="entry name" value="DUF5685"/>
    <property type="match status" value="1"/>
</dbReference>
<feature type="region of interest" description="Disordered" evidence="1">
    <location>
        <begin position="285"/>
        <end position="334"/>
    </location>
</feature>
<evidence type="ECO:0000313" key="3">
    <source>
        <dbReference type="Proteomes" id="UP000001918"/>
    </source>
</evidence>
<feature type="compositionally biased region" description="Pro residues" evidence="1">
    <location>
        <begin position="286"/>
        <end position="320"/>
    </location>
</feature>
<sequence>MFGVVRPCRHVMCRSLFEGWMAHLCGLCLTLRAEHGQAARLVTNYDGLLVSVLLEAQAPERSPHRKAGPCALRGMRTARVVDARSEGARLAAAVSLMLAAAKTRDHIADGDGAYARALVAAGARRLAGRWEAAGTRTGRALGFDAGVLREAVSRQAELESAGRPLRLLEVTEPTETAVAAAFAHTAVLAGKPHNAEPLAEAGRFFGRLAHILDAVEDLEQDRASGAYNPLIATGTDLATAHRHCRDALHGLRLALADLDLADDRLVKALLEREVARSVERVFAAYPGPPQGGGPYGPPQGPYGPAPQQPYPPAGHPPSVPMGPGAPGGGWGGGGGGGGWYGKGHGRPKRPPFPIPCLADTCVCLSCGLYQPKWSKYRGKSCGDRCWCTRDGDCCDCCEGCGNCGNCCD</sequence>
<organism evidence="2 3">
    <name type="scientific">Thermomonospora curvata (strain ATCC 19995 / DSM 43183 / JCM 3096 / KCTC 9072 / NBRC 15933 / NCIMB 10081 / Henssen B9)</name>
    <dbReference type="NCBI Taxonomy" id="471852"/>
    <lineage>
        <taxon>Bacteria</taxon>
        <taxon>Bacillati</taxon>
        <taxon>Actinomycetota</taxon>
        <taxon>Actinomycetes</taxon>
        <taxon>Streptosporangiales</taxon>
        <taxon>Thermomonosporaceae</taxon>
        <taxon>Thermomonospora</taxon>
    </lineage>
</organism>
<dbReference type="InterPro" id="IPR043740">
    <property type="entry name" value="DUF5685"/>
</dbReference>